<dbReference type="InterPro" id="IPR052967">
    <property type="entry name" value="Stress_Response_Assoc"/>
</dbReference>
<dbReference type="Pfam" id="PF09557">
    <property type="entry name" value="DUF2382"/>
    <property type="match status" value="1"/>
</dbReference>
<name>A0A5R9J741_9PROT</name>
<dbReference type="PANTHER" id="PTHR38463">
    <property type="entry name" value="STRESS RESPONSE PROTEIN YSNF"/>
    <property type="match status" value="1"/>
</dbReference>
<dbReference type="AlphaFoldDB" id="A0A5R9J741"/>
<sequence length="252" mass="27655">MIEETIIAVFDTAEHAQEAMQDLLAAGVPAGAISHHVETDPVDAGSGREQGFWSRLFGGEPDHDTAVYDRSLASGSTVISVRVPDEHVTAVSDILERHNPIDIDERASTYGLPTGARHDVAAASSQAETLQLAEEQLVIGQRVVNRGTTRVRRFVVETPVEQQVTLHDETVIVDRHKVSDDRAVSGEAFTERAIEMTEVGEVAVVAKTARVREEVTLRKQVIDRVETVRDTVRREDVRIEHVPSDPTTDGRA</sequence>
<dbReference type="Proteomes" id="UP000305654">
    <property type="component" value="Unassembled WGS sequence"/>
</dbReference>
<dbReference type="InterPro" id="IPR019060">
    <property type="entry name" value="DUF2382"/>
</dbReference>
<comment type="caution">
    <text evidence="2">The sequence shown here is derived from an EMBL/GenBank/DDBJ whole genome shotgun (WGS) entry which is preliminary data.</text>
</comment>
<evidence type="ECO:0000313" key="3">
    <source>
        <dbReference type="Proteomes" id="UP000305654"/>
    </source>
</evidence>
<dbReference type="RefSeq" id="WP_138327069.1">
    <property type="nucleotide sequence ID" value="NZ_VCDI01000006.1"/>
</dbReference>
<protein>
    <submittedName>
        <fullName evidence="2">DUF2382 domain-containing protein</fullName>
    </submittedName>
</protein>
<evidence type="ECO:0000313" key="2">
    <source>
        <dbReference type="EMBL" id="TLU71431.1"/>
    </source>
</evidence>
<evidence type="ECO:0000259" key="1">
    <source>
        <dbReference type="Pfam" id="PF09557"/>
    </source>
</evidence>
<dbReference type="OrthoDB" id="7269603at2"/>
<reference evidence="2 3" key="1">
    <citation type="submission" date="2019-05" db="EMBL/GenBank/DDBJ databases">
        <authorList>
            <person name="Pankratov T."/>
            <person name="Grouzdev D."/>
        </authorList>
    </citation>
    <scope>NUCLEOTIDE SEQUENCE [LARGE SCALE GENOMIC DNA]</scope>
    <source>
        <strain evidence="2 3">KEBCLARHB70R</strain>
    </source>
</reference>
<keyword evidence="3" id="KW-1185">Reference proteome</keyword>
<organism evidence="2 3">
    <name type="scientific">Lichenicoccus roseus</name>
    <dbReference type="NCBI Taxonomy" id="2683649"/>
    <lineage>
        <taxon>Bacteria</taxon>
        <taxon>Pseudomonadati</taxon>
        <taxon>Pseudomonadota</taxon>
        <taxon>Alphaproteobacteria</taxon>
        <taxon>Acetobacterales</taxon>
        <taxon>Acetobacteraceae</taxon>
        <taxon>Lichenicoccus</taxon>
    </lineage>
</organism>
<proteinExistence type="predicted"/>
<feature type="domain" description="DUF2382" evidence="1">
    <location>
        <begin position="130"/>
        <end position="239"/>
    </location>
</feature>
<gene>
    <name evidence="2" type="ORF">FE263_16125</name>
</gene>
<dbReference type="EMBL" id="VCDI01000006">
    <property type="protein sequence ID" value="TLU71431.1"/>
    <property type="molecule type" value="Genomic_DNA"/>
</dbReference>
<accession>A0A5R9J741</accession>
<dbReference type="PANTHER" id="PTHR38463:SF1">
    <property type="entry name" value="STRESS RESPONSE PROTEIN YSNF"/>
    <property type="match status" value="1"/>
</dbReference>